<dbReference type="GO" id="GO:0003824">
    <property type="term" value="F:catalytic activity"/>
    <property type="evidence" value="ECO:0007669"/>
    <property type="project" value="InterPro"/>
</dbReference>
<gene>
    <name evidence="6" type="ORF">ENU08_05055</name>
    <name evidence="5" type="ORF">ENU41_07255</name>
</gene>
<dbReference type="GO" id="GO:0005975">
    <property type="term" value="P:carbohydrate metabolic process"/>
    <property type="evidence" value="ECO:0007669"/>
    <property type="project" value="InterPro"/>
</dbReference>
<name>A0A7C4JJQ6_9CREN</name>
<comment type="caution">
    <text evidence="6">The sequence shown here is derived from an EMBL/GenBank/DDBJ whole genome shotgun (WGS) entry which is preliminary data.</text>
</comment>
<reference evidence="6" key="1">
    <citation type="journal article" date="2020" name="mSystems">
        <title>Genome- and Community-Level Interaction Insights into Carbon Utilization and Element Cycling Functions of Hydrothermarchaeota in Hydrothermal Sediment.</title>
        <authorList>
            <person name="Zhou Z."/>
            <person name="Liu Y."/>
            <person name="Xu W."/>
            <person name="Pan J."/>
            <person name="Luo Z.H."/>
            <person name="Li M."/>
        </authorList>
    </citation>
    <scope>NUCLEOTIDE SEQUENCE [LARGE SCALE GENOMIC DNA]</scope>
    <source>
        <strain evidence="6">SpSt-637</strain>
        <strain evidence="5">SpSt-667</strain>
    </source>
</reference>
<protein>
    <recommendedName>
        <fullName evidence="4">Glycoside hydrolase family 57 N-terminal domain-containing protein</fullName>
    </recommendedName>
</protein>
<dbReference type="Pfam" id="PF03065">
    <property type="entry name" value="Glyco_hydro_57"/>
    <property type="match status" value="1"/>
</dbReference>
<dbReference type="InterPro" id="IPR004300">
    <property type="entry name" value="Glyco_hydro_57_N"/>
</dbReference>
<evidence type="ECO:0000313" key="6">
    <source>
        <dbReference type="EMBL" id="HGQ64594.1"/>
    </source>
</evidence>
<accession>A0A7C4JJQ6</accession>
<dbReference type="AlphaFoldDB" id="A0A7C4JJQ6"/>
<evidence type="ECO:0000256" key="1">
    <source>
        <dbReference type="ARBA" id="ARBA00006821"/>
    </source>
</evidence>
<dbReference type="InterPro" id="IPR011330">
    <property type="entry name" value="Glyco_hydro/deAcase_b/a-brl"/>
</dbReference>
<dbReference type="Gene3D" id="3.20.110.10">
    <property type="entry name" value="Glycoside hydrolase 38, N terminal domain"/>
    <property type="match status" value="1"/>
</dbReference>
<evidence type="ECO:0000259" key="4">
    <source>
        <dbReference type="Pfam" id="PF03065"/>
    </source>
</evidence>
<dbReference type="PANTHER" id="PTHR36306">
    <property type="entry name" value="ALPHA-AMYLASE-RELATED-RELATED"/>
    <property type="match status" value="1"/>
</dbReference>
<comment type="similarity">
    <text evidence="1 3">Belongs to the glycosyl hydrolase 57 family.</text>
</comment>
<evidence type="ECO:0000256" key="3">
    <source>
        <dbReference type="RuleBase" id="RU361196"/>
    </source>
</evidence>
<evidence type="ECO:0000313" key="5">
    <source>
        <dbReference type="EMBL" id="HGQ36453.1"/>
    </source>
</evidence>
<proteinExistence type="inferred from homology"/>
<dbReference type="SUPFAM" id="SSF88713">
    <property type="entry name" value="Glycoside hydrolase/deacetylase"/>
    <property type="match status" value="1"/>
</dbReference>
<evidence type="ECO:0000256" key="2">
    <source>
        <dbReference type="ARBA" id="ARBA00023277"/>
    </source>
</evidence>
<dbReference type="InterPro" id="IPR027291">
    <property type="entry name" value="Glyco_hydro_38_N_sf"/>
</dbReference>
<dbReference type="EMBL" id="DTBD01000040">
    <property type="protein sequence ID" value="HGQ64594.1"/>
    <property type="molecule type" value="Genomic_DNA"/>
</dbReference>
<sequence>MTRISRCGRGFVDPRFLNTIEGYVTVDPFEATNVDEVKVRAFIRNYGLDKSIEIGLKVNEKSVSKESFKLITGGKISLEYYVKVKDGDEVKLIIDGITLDKHKINIADITLNEKPTNIILVFHNHQPPNYGPDSVYRALWPFNYVWKPMLFPYGLGPYHYHAILIKKLGVDIKLVYNLSPSLIKQWIDITKEGIKTSSGEVVEPISDLAENIKETMRIYRELAHEEVIEVLTSIYAHTIAGYLVDFFNLDDVVRRELEYGFNITKNFVGKDPKGVWLPEMSFSMKLIPIIKSVGLEYTFLDERYHLRAAEGDVGNHYEPYIVEDSTANSLIVFFRDTELSDDIGFANNYCSDIHAIKGAYNFIYKLLNKCAKENAKVLTIALDGENWMVFSKNPPATAVFLETMLMLFKKLGKINIAKLTSAKEALKSIEPTRKLRYIPSTTWLGSYTKWRGEVLEQEKYWKMIEQVISRYREYTTKYGLDERAKKAEWTLWHILDSDYWWAEFWNEEMISLWIKEFDHTLNS</sequence>
<dbReference type="PANTHER" id="PTHR36306:SF1">
    <property type="entry name" value="ALPHA-AMYLASE-RELATED"/>
    <property type="match status" value="1"/>
</dbReference>
<feature type="domain" description="Glycoside hydrolase family 57 N-terminal" evidence="4">
    <location>
        <begin position="120"/>
        <end position="432"/>
    </location>
</feature>
<organism evidence="6">
    <name type="scientific">Ignisphaera aggregans</name>
    <dbReference type="NCBI Taxonomy" id="334771"/>
    <lineage>
        <taxon>Archaea</taxon>
        <taxon>Thermoproteota</taxon>
        <taxon>Thermoprotei</taxon>
        <taxon>Desulfurococcales</taxon>
        <taxon>Desulfurococcaceae</taxon>
        <taxon>Ignisphaera</taxon>
    </lineage>
</organism>
<dbReference type="EMBL" id="DTCK01000041">
    <property type="protein sequence ID" value="HGQ36453.1"/>
    <property type="molecule type" value="Genomic_DNA"/>
</dbReference>
<dbReference type="InterPro" id="IPR052046">
    <property type="entry name" value="GH57_Enzymes"/>
</dbReference>
<keyword evidence="2 3" id="KW-0119">Carbohydrate metabolism</keyword>